<reference evidence="3" key="1">
    <citation type="submission" date="2022-06" db="EMBL/GenBank/DDBJ databases">
        <authorList>
            <consortium name="SYNGENTA / RWTH Aachen University"/>
        </authorList>
    </citation>
    <scope>NUCLEOTIDE SEQUENCE</scope>
</reference>
<feature type="region of interest" description="Disordered" evidence="2">
    <location>
        <begin position="240"/>
        <end position="264"/>
    </location>
</feature>
<comment type="caution">
    <text evidence="3">The sequence shown here is derived from an EMBL/GenBank/DDBJ whole genome shotgun (WGS) entry which is preliminary data.</text>
</comment>
<feature type="compositionally biased region" description="Low complexity" evidence="2">
    <location>
        <begin position="443"/>
        <end position="470"/>
    </location>
</feature>
<organism evidence="3 4">
    <name type="scientific">Phakopsora pachyrhizi</name>
    <name type="common">Asian soybean rust disease fungus</name>
    <dbReference type="NCBI Taxonomy" id="170000"/>
    <lineage>
        <taxon>Eukaryota</taxon>
        <taxon>Fungi</taxon>
        <taxon>Dikarya</taxon>
        <taxon>Basidiomycota</taxon>
        <taxon>Pucciniomycotina</taxon>
        <taxon>Pucciniomycetes</taxon>
        <taxon>Pucciniales</taxon>
        <taxon>Phakopsoraceae</taxon>
        <taxon>Phakopsora</taxon>
    </lineage>
</organism>
<keyword evidence="1" id="KW-0175">Coiled coil</keyword>
<evidence type="ECO:0000313" key="3">
    <source>
        <dbReference type="EMBL" id="CAH7688234.1"/>
    </source>
</evidence>
<protein>
    <submittedName>
        <fullName evidence="3">Uncharacterized protein</fullName>
    </submittedName>
</protein>
<evidence type="ECO:0000256" key="1">
    <source>
        <dbReference type="SAM" id="Coils"/>
    </source>
</evidence>
<name>A0AAV0BNK1_PHAPC</name>
<feature type="coiled-coil region" evidence="1">
    <location>
        <begin position="368"/>
        <end position="395"/>
    </location>
</feature>
<proteinExistence type="predicted"/>
<feature type="compositionally biased region" description="Polar residues" evidence="2">
    <location>
        <begin position="127"/>
        <end position="143"/>
    </location>
</feature>
<sequence>MSSSDSDSICSFSSFDPSTASSANSSAEFSSVFKDVATDLGNSAETELLYRVEYVEPLCSTPLCMSPVAESYMATPSTLRPSPSMSSLIVNPISVALESILTLDEHHRKPRANSLSDANPSDGKASEGQSTLAERRQSQTSRYLGTEDFKSAFAINLLKLKSREQNLKFPSSKSSPNLKLETSPVFIKPENERIDLEFKLEPQIIGQVEQAEEDEPLKSTQREELPAFIAKVEEPQKEEPIVTAEVEEPQQEESTAKSEVGEPSISIHPEEQPVVTGFVEIEPVIKIVRQDSEEQEARNEVISTLADQLTAQLEKNDGLLSELGSLRAAYASLQSSTSDYMDELEFLRKLRLSSDKKSEEPKIFKESHDEAEKKVEELRCLLEESKNAISPLQKEIRNQDRPQSLQSYQLVGLQASLVSEGNPISKDRQKSKPIYLEKDESSAESASSFEGNFSSETDPPSNESDSSNSSGYFPVPLIVKHTRARSQKPARPAKSAARFAGAPPLPACSKSIISRANKEKEEIALLRSQCAELKAQLLESEDSRKSSQIALDSLRAFIASQTSDIPNVKLPPLPSDFPEEMEYVEPMTITDSFWNFPGLVARSFPSSTSLVNISSFTQKNTSKGKPNAGGGGGFAKLGLWAKKPTLSSFK</sequence>
<feature type="region of interest" description="Disordered" evidence="2">
    <location>
        <begin position="1"/>
        <end position="25"/>
    </location>
</feature>
<keyword evidence="4" id="KW-1185">Reference proteome</keyword>
<feature type="coiled-coil region" evidence="1">
    <location>
        <begin position="516"/>
        <end position="543"/>
    </location>
</feature>
<dbReference type="EMBL" id="CALTRL010005964">
    <property type="protein sequence ID" value="CAH7688234.1"/>
    <property type="molecule type" value="Genomic_DNA"/>
</dbReference>
<evidence type="ECO:0000313" key="4">
    <source>
        <dbReference type="Proteomes" id="UP001153365"/>
    </source>
</evidence>
<dbReference type="AlphaFoldDB" id="A0AAV0BNK1"/>
<feature type="region of interest" description="Disordered" evidence="2">
    <location>
        <begin position="108"/>
        <end position="143"/>
    </location>
</feature>
<evidence type="ECO:0000256" key="2">
    <source>
        <dbReference type="SAM" id="MobiDB-lite"/>
    </source>
</evidence>
<feature type="region of interest" description="Disordered" evidence="2">
    <location>
        <begin position="422"/>
        <end position="472"/>
    </location>
</feature>
<feature type="region of interest" description="Disordered" evidence="2">
    <location>
        <begin position="618"/>
        <end position="637"/>
    </location>
</feature>
<dbReference type="Proteomes" id="UP001153365">
    <property type="component" value="Unassembled WGS sequence"/>
</dbReference>
<gene>
    <name evidence="3" type="ORF">PPACK8108_LOCUS23170</name>
</gene>
<accession>A0AAV0BNK1</accession>
<feature type="compositionally biased region" description="Basic and acidic residues" evidence="2">
    <location>
        <begin position="425"/>
        <end position="441"/>
    </location>
</feature>